<protein>
    <submittedName>
        <fullName evidence="3">Meckelin (inferred by orthology to a human protein)</fullName>
    </submittedName>
</protein>
<proteinExistence type="predicted"/>
<dbReference type="AlphaFoldDB" id="A0A0K0FE80"/>
<reference evidence="3" key="2">
    <citation type="submission" date="2015-08" db="UniProtKB">
        <authorList>
            <consortium name="WormBaseParasite"/>
        </authorList>
    </citation>
    <scope>IDENTIFICATION</scope>
</reference>
<evidence type="ECO:0000313" key="2">
    <source>
        <dbReference type="Proteomes" id="UP000035680"/>
    </source>
</evidence>
<dbReference type="STRING" id="75913.A0A0K0FE80"/>
<keyword evidence="1" id="KW-1133">Transmembrane helix</keyword>
<feature type="transmembrane region" description="Helical" evidence="1">
    <location>
        <begin position="552"/>
        <end position="571"/>
    </location>
</feature>
<dbReference type="Proteomes" id="UP000035680">
    <property type="component" value="Unassembled WGS sequence"/>
</dbReference>
<organism evidence="2 3">
    <name type="scientific">Strongyloides venezuelensis</name>
    <name type="common">Threadworm</name>
    <dbReference type="NCBI Taxonomy" id="75913"/>
    <lineage>
        <taxon>Eukaryota</taxon>
        <taxon>Metazoa</taxon>
        <taxon>Ecdysozoa</taxon>
        <taxon>Nematoda</taxon>
        <taxon>Chromadorea</taxon>
        <taxon>Rhabditida</taxon>
        <taxon>Tylenchina</taxon>
        <taxon>Panagrolaimomorpha</taxon>
        <taxon>Strongyloidoidea</taxon>
        <taxon>Strongyloididae</taxon>
        <taxon>Strongyloides</taxon>
    </lineage>
</organism>
<dbReference type="PANTHER" id="PTHR21274">
    <property type="entry name" value="MECKELIN"/>
    <property type="match status" value="1"/>
</dbReference>
<keyword evidence="1" id="KW-0812">Transmembrane</keyword>
<evidence type="ECO:0000256" key="1">
    <source>
        <dbReference type="SAM" id="Phobius"/>
    </source>
</evidence>
<accession>A0A0K0FE80</accession>
<evidence type="ECO:0000313" key="3">
    <source>
        <dbReference type="WBParaSite" id="SVE_0715700.1"/>
    </source>
</evidence>
<feature type="transmembrane region" description="Helical" evidence="1">
    <location>
        <begin position="732"/>
        <end position="757"/>
    </location>
</feature>
<dbReference type="InterPro" id="IPR019170">
    <property type="entry name" value="Meckelin"/>
</dbReference>
<dbReference type="GO" id="GO:0036038">
    <property type="term" value="C:MKS complex"/>
    <property type="evidence" value="ECO:0007669"/>
    <property type="project" value="InterPro"/>
</dbReference>
<sequence length="1000" mass="116931">MFLLFIFYQHPEILQIFILLAYIIILCKSQVQSLNNNYSNLQAFGECKDNEYYNELLLRCFSCNNTNVVVDKIKNECVCDGGYRKIYSGNTIPGDVKCEKCNVGNDSRIAVSYNNLECVHCYSNNNSLVNPNNVTGKCPICEMGFMPYLDKNFRPMKESCVPCTIDSEKIFSTCRNCRYGDCYNVDSNELLNLNQTSLVGSFQDKTKKILNHYIMNNILEATYFCRKGNRKECNHLGNMCVLQNYEIVSESNNACNRLQNIIRENIYSWNKYVPSIFNENSDTSIELNRENSIQNTYHFGKEITINGTTIPDKNFRIIANIYSINGTFIDQKFIHSIDIQLCTGMYNNINGFLTFGKQYSYKCLLKNEDFKLKKSNLFYEIYLIWESYSSKQSYLYPIFIVNRSIQKNSLVKFDDDYINDNWILTKRFYTYEDTLFTNASNDIFFRYMDNFKLIIPIQKDKNGKIWPPYAIISYKEISNMNETNNYEHTFTVLFTQKEPDNDNSIDILLAILCTISILWAAIKAYSWSKRSGKVIADISTIIQLLLCECDNVANIFIIIITISSVWCTFFYKGQKETLLILPLDENIYHYKNYISIALVLKGIAVIKKYSELILADTFFIDWEKSKGDSSEKSVEENNITNDILLNSRVNINDHKNMKNIKKLTQRQIGIWRTYLVANEWNELQNYRKTNIALQLFVTILIFEVLNFKNLSIVEPNFILSERLIEINYYMGFFRFAIITIIYFLALLVQWTVSVIIFEPLIDPFHNFIDLCSIANISVLSLTTSLHGYYIHGQSPHGYADTNMQEINKFLQLEKNNQCGFRGLESGNDLQTYIITMPKIFRDKFLKIQGLLRQSINRQIMIKNNKTETEHIEYRSKVYDELNIFLRRVIEHDDIECDYDILNMKAMEDIFDMEFADTTNRGVFYKDTSEIAFTQSFIYGNEWVFCTFEFCLLQFFDIFFNNLTLASFLTFIVTEIIKKVASILFTSHLVKSSLIDNRFLI</sequence>
<dbReference type="GO" id="GO:0060271">
    <property type="term" value="P:cilium assembly"/>
    <property type="evidence" value="ECO:0007669"/>
    <property type="project" value="InterPro"/>
</dbReference>
<reference evidence="2" key="1">
    <citation type="submission" date="2014-07" db="EMBL/GenBank/DDBJ databases">
        <authorList>
            <person name="Martin A.A"/>
            <person name="De Silva N."/>
        </authorList>
    </citation>
    <scope>NUCLEOTIDE SEQUENCE</scope>
</reference>
<keyword evidence="2" id="KW-1185">Reference proteome</keyword>
<dbReference type="WBParaSite" id="SVE_0715700.1">
    <property type="protein sequence ID" value="SVE_0715700.1"/>
    <property type="gene ID" value="SVE_0715700"/>
</dbReference>
<keyword evidence="1" id="KW-0472">Membrane</keyword>
<name>A0A0K0FE80_STRVS</name>
<dbReference type="Pfam" id="PF09773">
    <property type="entry name" value="Meckelin"/>
    <property type="match status" value="1"/>
</dbReference>
<dbReference type="PANTHER" id="PTHR21274:SF0">
    <property type="entry name" value="MECKELIN"/>
    <property type="match status" value="1"/>
</dbReference>